<dbReference type="Gene3D" id="3.40.190.290">
    <property type="match status" value="1"/>
</dbReference>
<dbReference type="RefSeq" id="WP_013592654.1">
    <property type="nucleotide sequence ID" value="NC_015138.1"/>
</dbReference>
<dbReference type="InterPro" id="IPR017685">
    <property type="entry name" value="ArgP"/>
</dbReference>
<evidence type="ECO:0000256" key="3">
    <source>
        <dbReference type="ARBA" id="ARBA00023125"/>
    </source>
</evidence>
<keyword evidence="7" id="KW-1185">Reference proteome</keyword>
<dbReference type="PANTHER" id="PTHR30579:SF2">
    <property type="entry name" value="HTH-TYPE TRANSCRIPTIONAL REGULATOR ARGP"/>
    <property type="match status" value="1"/>
</dbReference>
<dbReference type="HOGENOM" id="CLU_063829_0_0_4"/>
<dbReference type="Pfam" id="PF00126">
    <property type="entry name" value="HTH_1"/>
    <property type="match status" value="1"/>
</dbReference>
<dbReference type="AlphaFoldDB" id="F0Q161"/>
<dbReference type="Gene3D" id="1.10.10.10">
    <property type="entry name" value="Winged helix-like DNA-binding domain superfamily/Winged helix DNA-binding domain"/>
    <property type="match status" value="1"/>
</dbReference>
<dbReference type="NCBIfam" id="TIGR03298">
    <property type="entry name" value="argP"/>
    <property type="match status" value="1"/>
</dbReference>
<evidence type="ECO:0000256" key="2">
    <source>
        <dbReference type="ARBA" id="ARBA00023015"/>
    </source>
</evidence>
<dbReference type="InterPro" id="IPR000847">
    <property type="entry name" value="LysR_HTH_N"/>
</dbReference>
<dbReference type="GO" id="GO:0003700">
    <property type="term" value="F:DNA-binding transcription factor activity"/>
    <property type="evidence" value="ECO:0007669"/>
    <property type="project" value="InterPro"/>
</dbReference>
<feature type="domain" description="HTH lysR-type" evidence="5">
    <location>
        <begin position="3"/>
        <end position="59"/>
    </location>
</feature>
<dbReference type="SUPFAM" id="SSF53850">
    <property type="entry name" value="Periplasmic binding protein-like II"/>
    <property type="match status" value="1"/>
</dbReference>
<dbReference type="NCBIfam" id="NF009888">
    <property type="entry name" value="PRK13348.1"/>
    <property type="match status" value="1"/>
</dbReference>
<evidence type="ECO:0000313" key="6">
    <source>
        <dbReference type="EMBL" id="ADX44066.1"/>
    </source>
</evidence>
<evidence type="ECO:0000256" key="1">
    <source>
        <dbReference type="ARBA" id="ARBA00009437"/>
    </source>
</evidence>
<proteinExistence type="inferred from homology"/>
<dbReference type="KEGG" id="aaa:Acav_0140"/>
<evidence type="ECO:0000313" key="7">
    <source>
        <dbReference type="Proteomes" id="UP000002482"/>
    </source>
</evidence>
<dbReference type="Proteomes" id="UP000002482">
    <property type="component" value="Chromosome"/>
</dbReference>
<gene>
    <name evidence="6" type="ordered locus">Acav_0140</name>
</gene>
<sequence>MNLDSRQCEAFLAVAEAGSFEQAAGALHLTPSAVSLRVRALETRLGQPLLVRGRPCRATRAGRQLLQHLQRARAMERELLADLAGDGGDAAFSPVALAVNADSLATWLLPSLAPALQRERIALELMVDDQEHTHALLEAGLVHACVSVQPEAMRGCVAEPLGTMRYRLVASPAFAAQWFPRGITRSSARRAPVVVFNRKDALQAQVLRQAFGLQASACPSHYVPASEPFVAAVRCGLGYGMVPELQIPGAVERGELVDVLPDAAIDLALFWHGWRQQPPRLERLARSAMEAARRVLGPAPPPQPRA</sequence>
<keyword evidence="2" id="KW-0805">Transcription regulation</keyword>
<dbReference type="OrthoDB" id="3252676at2"/>
<dbReference type="PANTHER" id="PTHR30579">
    <property type="entry name" value="TRANSCRIPTIONAL REGULATOR"/>
    <property type="match status" value="1"/>
</dbReference>
<dbReference type="NCBIfam" id="NF002964">
    <property type="entry name" value="PRK03635.1"/>
    <property type="match status" value="1"/>
</dbReference>
<name>F0Q161_PARA1</name>
<evidence type="ECO:0000256" key="4">
    <source>
        <dbReference type="ARBA" id="ARBA00023163"/>
    </source>
</evidence>
<dbReference type="GeneID" id="34236720"/>
<dbReference type="PROSITE" id="PS50931">
    <property type="entry name" value="HTH_LYSR"/>
    <property type="match status" value="1"/>
</dbReference>
<dbReference type="EMBL" id="CP002521">
    <property type="protein sequence ID" value="ADX44066.1"/>
    <property type="molecule type" value="Genomic_DNA"/>
</dbReference>
<organism evidence="6 7">
    <name type="scientific">Paracidovorax avenae (strain ATCC 19860 / DSM 7227 / CCUG 15838 / JCM 20985 / LMG 2117 / NCPPB 1011)</name>
    <name type="common">Acidovorax avenae</name>
    <dbReference type="NCBI Taxonomy" id="643561"/>
    <lineage>
        <taxon>Bacteria</taxon>
        <taxon>Pseudomonadati</taxon>
        <taxon>Pseudomonadota</taxon>
        <taxon>Betaproteobacteria</taxon>
        <taxon>Burkholderiales</taxon>
        <taxon>Comamonadaceae</taxon>
        <taxon>Paracidovorax</taxon>
    </lineage>
</organism>
<dbReference type="InterPro" id="IPR036390">
    <property type="entry name" value="WH_DNA-bd_sf"/>
</dbReference>
<protein>
    <submittedName>
        <fullName evidence="6">Transcriptional regulator, ArgP, LysR family</fullName>
    </submittedName>
</protein>
<dbReference type="InterPro" id="IPR005119">
    <property type="entry name" value="LysR_subst-bd"/>
</dbReference>
<reference evidence="6" key="1">
    <citation type="submission" date="2011-02" db="EMBL/GenBank/DDBJ databases">
        <title>Complete sequence of Acidovorax avenae subsp. avenae ATCC 19860.</title>
        <authorList>
            <consortium name="US DOE Joint Genome Institute"/>
            <person name="Lucas S."/>
            <person name="Copeland A."/>
            <person name="Lapidus A."/>
            <person name="Cheng J.-F."/>
            <person name="Goodwin L."/>
            <person name="Pitluck S."/>
            <person name="Chertkov O."/>
            <person name="Held B."/>
            <person name="Detter J.C."/>
            <person name="Han C."/>
            <person name="Tapia R."/>
            <person name="Land M."/>
            <person name="Hauser L."/>
            <person name="Kyrpides N."/>
            <person name="Ivanova N."/>
            <person name="Ovchinnikova G."/>
            <person name="Pagani I."/>
            <person name="Gordon S."/>
            <person name="Woyke T."/>
        </authorList>
    </citation>
    <scope>NUCLEOTIDE SEQUENCE</scope>
    <source>
        <strain evidence="6">ATCC 19860</strain>
    </source>
</reference>
<dbReference type="SUPFAM" id="SSF46785">
    <property type="entry name" value="Winged helix' DNA-binding domain"/>
    <property type="match status" value="1"/>
</dbReference>
<dbReference type="Pfam" id="PF03466">
    <property type="entry name" value="LysR_substrate"/>
    <property type="match status" value="1"/>
</dbReference>
<accession>F0Q161</accession>
<evidence type="ECO:0000259" key="5">
    <source>
        <dbReference type="PROSITE" id="PS50931"/>
    </source>
</evidence>
<dbReference type="InterPro" id="IPR050176">
    <property type="entry name" value="LTTR"/>
</dbReference>
<dbReference type="GO" id="GO:0003677">
    <property type="term" value="F:DNA binding"/>
    <property type="evidence" value="ECO:0007669"/>
    <property type="project" value="UniProtKB-KW"/>
</dbReference>
<keyword evidence="3" id="KW-0238">DNA-binding</keyword>
<dbReference type="InterPro" id="IPR036388">
    <property type="entry name" value="WH-like_DNA-bd_sf"/>
</dbReference>
<keyword evidence="4" id="KW-0804">Transcription</keyword>
<comment type="similarity">
    <text evidence="1">Belongs to the LysR transcriptional regulatory family.</text>
</comment>